<feature type="domain" description="G-protein coupled receptors family 1 profile" evidence="6">
    <location>
        <begin position="27"/>
        <end position="282"/>
    </location>
</feature>
<proteinExistence type="predicted"/>
<evidence type="ECO:0000256" key="2">
    <source>
        <dbReference type="ARBA" id="ARBA00022692"/>
    </source>
</evidence>
<evidence type="ECO:0000313" key="10">
    <source>
        <dbReference type="Proteomes" id="UP000663877"/>
    </source>
</evidence>
<evidence type="ECO:0000313" key="9">
    <source>
        <dbReference type="Proteomes" id="UP000663832"/>
    </source>
</evidence>
<feature type="transmembrane region" description="Helical" evidence="5">
    <location>
        <begin position="127"/>
        <end position="156"/>
    </location>
</feature>
<feature type="transmembrane region" description="Helical" evidence="5">
    <location>
        <begin position="95"/>
        <end position="115"/>
    </location>
</feature>
<comment type="caution">
    <text evidence="8">The sequence shown here is derived from an EMBL/GenBank/DDBJ whole genome shotgun (WGS) entry which is preliminary data.</text>
</comment>
<evidence type="ECO:0000256" key="5">
    <source>
        <dbReference type="SAM" id="Phobius"/>
    </source>
</evidence>
<dbReference type="GO" id="GO:0016020">
    <property type="term" value="C:membrane"/>
    <property type="evidence" value="ECO:0007669"/>
    <property type="project" value="UniProtKB-SubCell"/>
</dbReference>
<accession>A0A814QR77</accession>
<dbReference type="OrthoDB" id="10038143at2759"/>
<dbReference type="Gene3D" id="1.20.1070.10">
    <property type="entry name" value="Rhodopsin 7-helix transmembrane proteins"/>
    <property type="match status" value="1"/>
</dbReference>
<dbReference type="Proteomes" id="UP000663832">
    <property type="component" value="Unassembled WGS sequence"/>
</dbReference>
<dbReference type="PROSITE" id="PS50262">
    <property type="entry name" value="G_PROTEIN_RECEP_F1_2"/>
    <property type="match status" value="1"/>
</dbReference>
<keyword evidence="9" id="KW-1185">Reference proteome</keyword>
<name>A0A814QR77_9BILA</name>
<dbReference type="Proteomes" id="UP000663877">
    <property type="component" value="Unassembled WGS sequence"/>
</dbReference>
<dbReference type="SUPFAM" id="SSF81321">
    <property type="entry name" value="Family A G protein-coupled receptor-like"/>
    <property type="match status" value="1"/>
</dbReference>
<feature type="transmembrane region" description="Helical" evidence="5">
    <location>
        <begin position="224"/>
        <end position="251"/>
    </location>
</feature>
<dbReference type="AlphaFoldDB" id="A0A814QR77"/>
<evidence type="ECO:0000259" key="6">
    <source>
        <dbReference type="PROSITE" id="PS50262"/>
    </source>
</evidence>
<feature type="transmembrane region" description="Helical" evidence="5">
    <location>
        <begin position="12"/>
        <end position="39"/>
    </location>
</feature>
<gene>
    <name evidence="8" type="ORF">BJG266_LOCUS22607</name>
    <name evidence="7" type="ORF">QVE165_LOCUS13721</name>
</gene>
<keyword evidence="4 5" id="KW-0472">Membrane</keyword>
<keyword evidence="2 5" id="KW-0812">Transmembrane</keyword>
<comment type="subcellular location">
    <subcellularLocation>
        <location evidence="1">Membrane</location>
    </subcellularLocation>
</comment>
<evidence type="ECO:0000256" key="3">
    <source>
        <dbReference type="ARBA" id="ARBA00022989"/>
    </source>
</evidence>
<organism evidence="8 10">
    <name type="scientific">Adineta steineri</name>
    <dbReference type="NCBI Taxonomy" id="433720"/>
    <lineage>
        <taxon>Eukaryota</taxon>
        <taxon>Metazoa</taxon>
        <taxon>Spiralia</taxon>
        <taxon>Gnathifera</taxon>
        <taxon>Rotifera</taxon>
        <taxon>Eurotatoria</taxon>
        <taxon>Bdelloidea</taxon>
        <taxon>Adinetida</taxon>
        <taxon>Adinetidae</taxon>
        <taxon>Adineta</taxon>
    </lineage>
</organism>
<dbReference type="EMBL" id="CAJNOI010000143">
    <property type="protein sequence ID" value="CAF1123758.1"/>
    <property type="molecule type" value="Genomic_DNA"/>
</dbReference>
<feature type="transmembrane region" description="Helical" evidence="5">
    <location>
        <begin position="257"/>
        <end position="281"/>
    </location>
</feature>
<evidence type="ECO:0000256" key="4">
    <source>
        <dbReference type="ARBA" id="ARBA00023136"/>
    </source>
</evidence>
<evidence type="ECO:0000313" key="7">
    <source>
        <dbReference type="EMBL" id="CAF0978371.1"/>
    </source>
</evidence>
<feature type="transmembrane region" description="Helical" evidence="5">
    <location>
        <begin position="51"/>
        <end position="75"/>
    </location>
</feature>
<dbReference type="CDD" id="cd00637">
    <property type="entry name" value="7tm_classA_rhodopsin-like"/>
    <property type="match status" value="1"/>
</dbReference>
<feature type="transmembrane region" description="Helical" evidence="5">
    <location>
        <begin position="176"/>
        <end position="203"/>
    </location>
</feature>
<protein>
    <recommendedName>
        <fullName evidence="6">G-protein coupled receptors family 1 profile domain-containing protein</fullName>
    </recommendedName>
</protein>
<sequence length="317" mass="37106">MLSYEHQLIGFALNVITVSEITVAYLLSLIIIIIMIYNFIRNRIKRQDKTILILSLNIYLCSLIYMSVFFVLNILTIIGDIYRKEFDSPWCILLGYIYAATLCVLYISFINQAFFRLCRIIYSQYKYLLYSSLYIIIFPIEVILAFILACPIYILNNIIYLPNYHFCFVPISDIRAYLWIFFTVYGIPVLSILLIYWRITVFIRKQSNQTLKIRRRQTRDLKAIRGILIIVSFMILFGLPTSFLIVMMLITGEEHPLTFRITCISIGTSMVGLNIAMMFFVPQLKNMVWKTFKTKREVTVNSNQTSSLQMRSGSSIE</sequence>
<dbReference type="InterPro" id="IPR017452">
    <property type="entry name" value="GPCR_Rhodpsn_7TM"/>
</dbReference>
<evidence type="ECO:0000313" key="8">
    <source>
        <dbReference type="EMBL" id="CAF1123758.1"/>
    </source>
</evidence>
<evidence type="ECO:0000256" key="1">
    <source>
        <dbReference type="ARBA" id="ARBA00004370"/>
    </source>
</evidence>
<reference evidence="8" key="1">
    <citation type="submission" date="2021-02" db="EMBL/GenBank/DDBJ databases">
        <authorList>
            <person name="Nowell W R."/>
        </authorList>
    </citation>
    <scope>NUCLEOTIDE SEQUENCE</scope>
</reference>
<keyword evidence="3 5" id="KW-1133">Transmembrane helix</keyword>
<dbReference type="EMBL" id="CAJNOM010000071">
    <property type="protein sequence ID" value="CAF0978371.1"/>
    <property type="molecule type" value="Genomic_DNA"/>
</dbReference>